<keyword evidence="1" id="KW-0472">Membrane</keyword>
<dbReference type="RefSeq" id="WP_055341453.1">
    <property type="nucleotide sequence ID" value="NZ_CEKZ01000003.1"/>
</dbReference>
<dbReference type="EMBL" id="CEKZ01000003">
    <property type="protein sequence ID" value="CEQ02906.1"/>
    <property type="molecule type" value="Genomic_DNA"/>
</dbReference>
<evidence type="ECO:0000313" key="4">
    <source>
        <dbReference type="Proteomes" id="UP000049127"/>
    </source>
</evidence>
<dbReference type="Gene3D" id="3.50.50.60">
    <property type="entry name" value="FAD/NAD(P)-binding domain"/>
    <property type="match status" value="1"/>
</dbReference>
<dbReference type="GO" id="GO:0005737">
    <property type="term" value="C:cytoplasm"/>
    <property type="evidence" value="ECO:0007669"/>
    <property type="project" value="TreeGrafter"/>
</dbReference>
<dbReference type="GO" id="GO:0016491">
    <property type="term" value="F:oxidoreductase activity"/>
    <property type="evidence" value="ECO:0007669"/>
    <property type="project" value="UniProtKB-KW"/>
</dbReference>
<dbReference type="Pfam" id="PF01266">
    <property type="entry name" value="DAO"/>
    <property type="match status" value="1"/>
</dbReference>
<keyword evidence="1" id="KW-1133">Transmembrane helix</keyword>
<evidence type="ECO:0000259" key="2">
    <source>
        <dbReference type="Pfam" id="PF01266"/>
    </source>
</evidence>
<keyword evidence="1" id="KW-0812">Transmembrane</keyword>
<feature type="transmembrane region" description="Helical" evidence="1">
    <location>
        <begin position="362"/>
        <end position="387"/>
    </location>
</feature>
<protein>
    <submittedName>
        <fullName evidence="3">Oxidoreductase</fullName>
        <ecNumber evidence="3">1.4.3.-</ecNumber>
    </submittedName>
</protein>
<keyword evidence="3" id="KW-0560">Oxidoreductase</keyword>
<dbReference type="Proteomes" id="UP000049127">
    <property type="component" value="Unassembled WGS sequence"/>
</dbReference>
<proteinExistence type="predicted"/>
<dbReference type="PANTHER" id="PTHR13847">
    <property type="entry name" value="SARCOSINE DEHYDROGENASE-RELATED"/>
    <property type="match status" value="1"/>
</dbReference>
<feature type="domain" description="FAD dependent oxidoreductase" evidence="2">
    <location>
        <begin position="32"/>
        <end position="386"/>
    </location>
</feature>
<reference evidence="3 4" key="1">
    <citation type="submission" date="2015-01" db="EMBL/GenBank/DDBJ databases">
        <authorList>
            <person name="Aslett A.Martin."/>
            <person name="De Silva Nishadi"/>
        </authorList>
    </citation>
    <scope>NUCLEOTIDE SEQUENCE [LARGE SCALE GENOMIC DNA]</scope>
    <source>
        <strain evidence="3 4">R28058</strain>
    </source>
</reference>
<dbReference type="AlphaFoldDB" id="A0A0C7QHP8"/>
<dbReference type="InterPro" id="IPR036188">
    <property type="entry name" value="FAD/NAD-bd_sf"/>
</dbReference>
<evidence type="ECO:0000313" key="3">
    <source>
        <dbReference type="EMBL" id="CEQ02906.1"/>
    </source>
</evidence>
<dbReference type="Gene3D" id="3.30.9.10">
    <property type="entry name" value="D-Amino Acid Oxidase, subunit A, domain 2"/>
    <property type="match status" value="1"/>
</dbReference>
<dbReference type="EC" id="1.4.3.-" evidence="3"/>
<dbReference type="OrthoDB" id="571248at2"/>
<dbReference type="PANTHER" id="PTHR13847:SF201">
    <property type="entry name" value="PUTATIBE OXIDOREDUCTASE"/>
    <property type="match status" value="1"/>
</dbReference>
<name>A0A0C7QHP8_PARSO</name>
<dbReference type="SUPFAM" id="SSF51905">
    <property type="entry name" value="FAD/NAD(P)-binding domain"/>
    <property type="match status" value="1"/>
</dbReference>
<gene>
    <name evidence="3" type="primary">puuB_2</name>
    <name evidence="3" type="ORF">R28058_06391</name>
</gene>
<organism evidence="3 4">
    <name type="scientific">Paraclostridium sordellii</name>
    <name type="common">Clostridium sordellii</name>
    <dbReference type="NCBI Taxonomy" id="1505"/>
    <lineage>
        <taxon>Bacteria</taxon>
        <taxon>Bacillati</taxon>
        <taxon>Bacillota</taxon>
        <taxon>Clostridia</taxon>
        <taxon>Peptostreptococcales</taxon>
        <taxon>Peptostreptococcaceae</taxon>
        <taxon>Paraclostridium</taxon>
    </lineage>
</organism>
<evidence type="ECO:0000256" key="1">
    <source>
        <dbReference type="SAM" id="Phobius"/>
    </source>
</evidence>
<sequence>MKIQYVQGKPLFTTINKNKKQYPYLTDDIETDICIIGGGVTGAIASYYFSKQNIKTVILEKKRIAHLSTSVTTSLLQYELDDNLSDLQEYTRLENSLKAYNLGLRALDEIEEFVNTYGNKCDYKKKDALLYTAKNSETNSIKIEYDLRKENGFDVEYIDETNNEFSFDLKAGIIAKNGGAELDPYKYTNQLLEVALDNGLKIYENTEVVDLVHHEDYIDVITEFGYRVKAKKIIVATGYNTKLFTDRNFATKTTTFNVVTKPVSNFDGWKDRILIRDNCDPYNYLRTTDDNRLIIGGEDVSFIPDIFDEKLANKKYDILEARLKSMFKDIDNIEIDFRYCGTFASTPDNLGFVGPDHKHKNLWYLLGYGANGILFAILGAMMLTKLYEGREDENMKLFKVDRFDK</sequence>
<accession>A0A0C7QHP8</accession>
<dbReference type="InterPro" id="IPR006076">
    <property type="entry name" value="FAD-dep_OxRdtase"/>
</dbReference>